<feature type="transmembrane region" description="Helical" evidence="6">
    <location>
        <begin position="6"/>
        <end position="29"/>
    </location>
</feature>
<dbReference type="AlphaFoldDB" id="A0A7K1XV57"/>
<evidence type="ECO:0000256" key="5">
    <source>
        <dbReference type="ARBA" id="ARBA00023136"/>
    </source>
</evidence>
<sequence length="70" mass="7644">MNPFLFLGLGMSESLIGIAIMALSIYCILDIIKSGMNSTNKLLWIIIILIAPFIGGILYLFVGRKSKGII</sequence>
<evidence type="ECO:0000256" key="3">
    <source>
        <dbReference type="ARBA" id="ARBA00022692"/>
    </source>
</evidence>
<accession>A0A7K1XV57</accession>
<keyword evidence="4 6" id="KW-1133">Transmembrane helix</keyword>
<comment type="caution">
    <text evidence="8">The sequence shown here is derived from an EMBL/GenBank/DDBJ whole genome shotgun (WGS) entry which is preliminary data.</text>
</comment>
<dbReference type="Proteomes" id="UP000451233">
    <property type="component" value="Unassembled WGS sequence"/>
</dbReference>
<feature type="domain" description="Cardiolipin synthase N-terminal" evidence="7">
    <location>
        <begin position="22"/>
        <end position="64"/>
    </location>
</feature>
<feature type="transmembrane region" description="Helical" evidence="6">
    <location>
        <begin position="41"/>
        <end position="62"/>
    </location>
</feature>
<protein>
    <recommendedName>
        <fullName evidence="7">Cardiolipin synthase N-terminal domain-containing protein</fullName>
    </recommendedName>
</protein>
<dbReference type="InterPro" id="IPR027379">
    <property type="entry name" value="CLS_N"/>
</dbReference>
<evidence type="ECO:0000313" key="9">
    <source>
        <dbReference type="Proteomes" id="UP000451233"/>
    </source>
</evidence>
<comment type="subcellular location">
    <subcellularLocation>
        <location evidence="1">Cell membrane</location>
        <topology evidence="1">Multi-pass membrane protein</topology>
    </subcellularLocation>
</comment>
<proteinExistence type="predicted"/>
<reference evidence="8 9" key="1">
    <citation type="submission" date="2019-11" db="EMBL/GenBank/DDBJ databases">
        <title>Pedobacter sp. HMF7056 Genome sequencing and assembly.</title>
        <authorList>
            <person name="Kang H."/>
            <person name="Kim H."/>
            <person name="Joh K."/>
        </authorList>
    </citation>
    <scope>NUCLEOTIDE SEQUENCE [LARGE SCALE GENOMIC DNA]</scope>
    <source>
        <strain evidence="8 9">HMF7056</strain>
    </source>
</reference>
<dbReference type="RefSeq" id="WP_160905808.1">
    <property type="nucleotide sequence ID" value="NZ_WVHS01000001.1"/>
</dbReference>
<evidence type="ECO:0000313" key="8">
    <source>
        <dbReference type="EMBL" id="MXV14864.1"/>
    </source>
</evidence>
<keyword evidence="2" id="KW-1003">Cell membrane</keyword>
<evidence type="ECO:0000256" key="2">
    <source>
        <dbReference type="ARBA" id="ARBA00022475"/>
    </source>
</evidence>
<organism evidence="8 9">
    <name type="scientific">Hufsiella ginkgonis</name>
    <dbReference type="NCBI Taxonomy" id="2695274"/>
    <lineage>
        <taxon>Bacteria</taxon>
        <taxon>Pseudomonadati</taxon>
        <taxon>Bacteroidota</taxon>
        <taxon>Sphingobacteriia</taxon>
        <taxon>Sphingobacteriales</taxon>
        <taxon>Sphingobacteriaceae</taxon>
        <taxon>Hufsiella</taxon>
    </lineage>
</organism>
<name>A0A7K1XV57_9SPHI</name>
<keyword evidence="5 6" id="KW-0472">Membrane</keyword>
<dbReference type="Pfam" id="PF13396">
    <property type="entry name" value="PLDc_N"/>
    <property type="match status" value="1"/>
</dbReference>
<dbReference type="EMBL" id="WVHS01000001">
    <property type="protein sequence ID" value="MXV14864.1"/>
    <property type="molecule type" value="Genomic_DNA"/>
</dbReference>
<gene>
    <name evidence="8" type="ORF">GS398_06110</name>
</gene>
<evidence type="ECO:0000256" key="1">
    <source>
        <dbReference type="ARBA" id="ARBA00004651"/>
    </source>
</evidence>
<evidence type="ECO:0000256" key="6">
    <source>
        <dbReference type="SAM" id="Phobius"/>
    </source>
</evidence>
<dbReference type="GO" id="GO:0005886">
    <property type="term" value="C:plasma membrane"/>
    <property type="evidence" value="ECO:0007669"/>
    <property type="project" value="UniProtKB-SubCell"/>
</dbReference>
<evidence type="ECO:0000259" key="7">
    <source>
        <dbReference type="Pfam" id="PF13396"/>
    </source>
</evidence>
<evidence type="ECO:0000256" key="4">
    <source>
        <dbReference type="ARBA" id="ARBA00022989"/>
    </source>
</evidence>
<keyword evidence="9" id="KW-1185">Reference proteome</keyword>
<keyword evidence="3 6" id="KW-0812">Transmembrane</keyword>